<name>A0A7W8MRS1_9BACT</name>
<reference evidence="1" key="1">
    <citation type="submission" date="2020-08" db="EMBL/GenBank/DDBJ databases">
        <title>Genomic Encyclopedia of Type Strains, Phase IV (KMG-V): Genome sequencing to study the core and pangenomes of soil and plant-associated prokaryotes.</title>
        <authorList>
            <person name="Whitman W."/>
        </authorList>
    </citation>
    <scope>NUCLEOTIDE SEQUENCE [LARGE SCALE GENOMIC DNA]</scope>
    <source>
        <strain evidence="1">M8UP27</strain>
    </source>
</reference>
<dbReference type="Proteomes" id="UP000568106">
    <property type="component" value="Unassembled WGS sequence"/>
</dbReference>
<keyword evidence="2" id="KW-1185">Reference proteome</keyword>
<dbReference type="AlphaFoldDB" id="A0A7W8MRS1"/>
<sequence length="53" mass="6044">MEKTMGPSIKGNCIDCHMPIEQTNAIVSETGNQVIRTRMRTHWIKVYAPAEQQ</sequence>
<dbReference type="EMBL" id="JACHDY010000002">
    <property type="protein sequence ID" value="MBB5317622.1"/>
    <property type="molecule type" value="Genomic_DNA"/>
</dbReference>
<protein>
    <submittedName>
        <fullName evidence="1">3D (Asp-Asp-Asp) domain-containing protein</fullName>
    </submittedName>
</protein>
<organism evidence="1 2">
    <name type="scientific">Tunturiibacter empetritectus</name>
    <dbReference type="NCBI Taxonomy" id="3069691"/>
    <lineage>
        <taxon>Bacteria</taxon>
        <taxon>Pseudomonadati</taxon>
        <taxon>Acidobacteriota</taxon>
        <taxon>Terriglobia</taxon>
        <taxon>Terriglobales</taxon>
        <taxon>Acidobacteriaceae</taxon>
        <taxon>Tunturiibacter</taxon>
    </lineage>
</organism>
<proteinExistence type="predicted"/>
<evidence type="ECO:0000313" key="1">
    <source>
        <dbReference type="EMBL" id="MBB5317622.1"/>
    </source>
</evidence>
<accession>A0A7W8MRS1</accession>
<comment type="caution">
    <text evidence="1">The sequence shown here is derived from an EMBL/GenBank/DDBJ whole genome shotgun (WGS) entry which is preliminary data.</text>
</comment>
<evidence type="ECO:0000313" key="2">
    <source>
        <dbReference type="Proteomes" id="UP000568106"/>
    </source>
</evidence>
<gene>
    <name evidence="1" type="ORF">HDF09_002291</name>
</gene>